<keyword evidence="3" id="KW-1185">Reference proteome</keyword>
<feature type="chain" id="PRO_5012024144" evidence="1">
    <location>
        <begin position="20"/>
        <end position="317"/>
    </location>
</feature>
<name>A0A1L4CZ39_9BACT</name>
<organism evidence="2 3">
    <name type="scientific">Silvanigrella aquatica</name>
    <dbReference type="NCBI Taxonomy" id="1915309"/>
    <lineage>
        <taxon>Bacteria</taxon>
        <taxon>Pseudomonadati</taxon>
        <taxon>Bdellovibrionota</taxon>
        <taxon>Oligoflexia</taxon>
        <taxon>Silvanigrellales</taxon>
        <taxon>Silvanigrellaceae</taxon>
        <taxon>Silvanigrella</taxon>
    </lineage>
</organism>
<protein>
    <submittedName>
        <fullName evidence="2">Uncharacterized protein</fullName>
    </submittedName>
</protein>
<feature type="signal peptide" evidence="1">
    <location>
        <begin position="1"/>
        <end position="19"/>
    </location>
</feature>
<dbReference type="EMBL" id="CP017834">
    <property type="protein sequence ID" value="APJ03216.1"/>
    <property type="molecule type" value="Genomic_DNA"/>
</dbReference>
<dbReference type="Proteomes" id="UP000184731">
    <property type="component" value="Chromosome"/>
</dbReference>
<dbReference type="STRING" id="1915309.AXG55_04575"/>
<dbReference type="RefSeq" id="WP_148696944.1">
    <property type="nucleotide sequence ID" value="NZ_CP017834.1"/>
</dbReference>
<evidence type="ECO:0000313" key="2">
    <source>
        <dbReference type="EMBL" id="APJ03216.1"/>
    </source>
</evidence>
<dbReference type="KEGG" id="saqi:AXG55_04575"/>
<accession>A0A1L4CZ39</accession>
<proteinExistence type="predicted"/>
<reference evidence="2 3" key="1">
    <citation type="submission" date="2016-10" db="EMBL/GenBank/DDBJ databases">
        <title>Silvanigrella aquatica sp. nov., isolated from a freshwater lake located in the Black Forest, Germany, description of Silvanigrellaceae fam. nov., Silvanigrellales ord. nov., reclassification of the order Bdellovibrionales in the class Oligoflexia, reclassification of the families Bacteriovoracaceae and Halobacteriovoraceae in the new order Bacteriovoracales ord. nov., and reclassification of the family Pseudobacteriovoracaceae in the order Oligoflexiales.</title>
        <authorList>
            <person name="Hahn M.W."/>
            <person name="Schmidt J."/>
            <person name="Koll U."/>
            <person name="Rohde M."/>
            <person name="Verbag S."/>
            <person name="Pitt A."/>
            <person name="Nakai R."/>
            <person name="Naganuma T."/>
            <person name="Lang E."/>
        </authorList>
    </citation>
    <scope>NUCLEOTIDE SEQUENCE [LARGE SCALE GENOMIC DNA]</scope>
    <source>
        <strain evidence="2 3">MWH-Nonnen-W8red</strain>
    </source>
</reference>
<keyword evidence="1" id="KW-0732">Signal</keyword>
<dbReference type="AlphaFoldDB" id="A0A1L4CZ39"/>
<evidence type="ECO:0000313" key="3">
    <source>
        <dbReference type="Proteomes" id="UP000184731"/>
    </source>
</evidence>
<gene>
    <name evidence="2" type="ORF">AXG55_04575</name>
</gene>
<sequence length="317" mass="37229">MLKKVYTLSILLYSTCLFANQNKEASQGNKENPKEFVNVFCEKYDGQKDFYQKISQDILINEDRRAYFANALTQKKLPGCEKALTDYVKKILEDKEYTPKPGEQAFLSLALMAKIPEAREIIEREIDRGYLSSWIDDLKTNNYKGYIEALNKWITRVANEIRRKDNTKLQDSSLYGIAPSDGKGIKYPEMVKIWTPILMNRYLTEMINEKDKLTEEQFGYLNIIFAATTTSYRETFMEQITQIVANNPQIWILSFRREQPWVQFRLFPIMKKVESGEIKREIVWLSKYHQDNRIRTLALNTLEALAKAQNIPQEKKK</sequence>
<dbReference type="OrthoDB" id="5292264at2"/>
<evidence type="ECO:0000256" key="1">
    <source>
        <dbReference type="SAM" id="SignalP"/>
    </source>
</evidence>